<dbReference type="Gene3D" id="1.20.1740.10">
    <property type="entry name" value="Amino acid/polyamine transporter I"/>
    <property type="match status" value="1"/>
</dbReference>
<evidence type="ECO:0000313" key="7">
    <source>
        <dbReference type="EMBL" id="MCP2261798.1"/>
    </source>
</evidence>
<evidence type="ECO:0000256" key="5">
    <source>
        <dbReference type="SAM" id="MobiDB-lite"/>
    </source>
</evidence>
<comment type="caution">
    <text evidence="7">The sequence shown here is derived from an EMBL/GenBank/DDBJ whole genome shotgun (WGS) entry which is preliminary data.</text>
</comment>
<dbReference type="Pfam" id="PF13520">
    <property type="entry name" value="AA_permease_2"/>
    <property type="match status" value="1"/>
</dbReference>
<feature type="transmembrane region" description="Helical" evidence="6">
    <location>
        <begin position="254"/>
        <end position="273"/>
    </location>
</feature>
<feature type="transmembrane region" description="Helical" evidence="6">
    <location>
        <begin position="347"/>
        <end position="367"/>
    </location>
</feature>
<feature type="transmembrane region" description="Helical" evidence="6">
    <location>
        <begin position="373"/>
        <end position="389"/>
    </location>
</feature>
<protein>
    <submittedName>
        <fullName evidence="7">Amino acid transporter</fullName>
    </submittedName>
</protein>
<feature type="transmembrane region" description="Helical" evidence="6">
    <location>
        <begin position="143"/>
        <end position="162"/>
    </location>
</feature>
<organism evidence="7 8">
    <name type="scientific">Streptoalloteichus tenebrarius (strain ATCC 17920 / DSM 40477 / JCM 4838 / CBS 697.72 / NBRC 16177 / NCIMB 11028 / NRRL B-12390 / A12253. 1 / ISP 5477)</name>
    <name type="common">Streptomyces tenebrarius</name>
    <dbReference type="NCBI Taxonomy" id="1933"/>
    <lineage>
        <taxon>Bacteria</taxon>
        <taxon>Bacillati</taxon>
        <taxon>Actinomycetota</taxon>
        <taxon>Actinomycetes</taxon>
        <taxon>Pseudonocardiales</taxon>
        <taxon>Pseudonocardiaceae</taxon>
        <taxon>Streptoalloteichus</taxon>
    </lineage>
</organism>
<reference evidence="7 8" key="1">
    <citation type="submission" date="2022-06" db="EMBL/GenBank/DDBJ databases">
        <title>Genomic Encyclopedia of Archaeal and Bacterial Type Strains, Phase II (KMG-II): from individual species to whole genera.</title>
        <authorList>
            <person name="Goeker M."/>
        </authorList>
    </citation>
    <scope>NUCLEOTIDE SEQUENCE [LARGE SCALE GENOMIC DNA]</scope>
    <source>
        <strain evidence="7 8">DSM 40477</strain>
    </source>
</reference>
<evidence type="ECO:0000256" key="2">
    <source>
        <dbReference type="ARBA" id="ARBA00022692"/>
    </source>
</evidence>
<dbReference type="RefSeq" id="WP_253673023.1">
    <property type="nucleotide sequence ID" value="NZ_JAMTCP010000049.1"/>
</dbReference>
<feature type="transmembrane region" description="Helical" evidence="6">
    <location>
        <begin position="112"/>
        <end position="137"/>
    </location>
</feature>
<keyword evidence="3 6" id="KW-1133">Transmembrane helix</keyword>
<dbReference type="InterPro" id="IPR053153">
    <property type="entry name" value="APC_K+_Transporter"/>
</dbReference>
<evidence type="ECO:0000256" key="4">
    <source>
        <dbReference type="ARBA" id="ARBA00023136"/>
    </source>
</evidence>
<gene>
    <name evidence="7" type="ORF">LX15_005525</name>
</gene>
<feature type="region of interest" description="Disordered" evidence="5">
    <location>
        <begin position="605"/>
        <end position="641"/>
    </location>
</feature>
<accession>A0ABT1I1Z0</accession>
<dbReference type="PANTHER" id="PTHR47704">
    <property type="entry name" value="POTASSIUM TRANSPORTER KIMA"/>
    <property type="match status" value="1"/>
</dbReference>
<dbReference type="Proteomes" id="UP001205311">
    <property type="component" value="Unassembled WGS sequence"/>
</dbReference>
<name>A0ABT1I1Z0_STRSD</name>
<keyword evidence="4 6" id="KW-0472">Membrane</keyword>
<feature type="transmembrane region" description="Helical" evidence="6">
    <location>
        <begin position="214"/>
        <end position="233"/>
    </location>
</feature>
<evidence type="ECO:0000256" key="6">
    <source>
        <dbReference type="SAM" id="Phobius"/>
    </source>
</evidence>
<feature type="transmembrane region" description="Helical" evidence="6">
    <location>
        <begin position="28"/>
        <end position="47"/>
    </location>
</feature>
<keyword evidence="2 6" id="KW-0812">Transmembrane</keyword>
<dbReference type="InterPro" id="IPR002293">
    <property type="entry name" value="AA/rel_permease1"/>
</dbReference>
<comment type="subcellular location">
    <subcellularLocation>
        <location evidence="1">Membrane</location>
        <topology evidence="1">Multi-pass membrane protein</topology>
    </subcellularLocation>
</comment>
<feature type="compositionally biased region" description="Low complexity" evidence="5">
    <location>
        <begin position="614"/>
        <end position="625"/>
    </location>
</feature>
<feature type="transmembrane region" description="Helical" evidence="6">
    <location>
        <begin position="59"/>
        <end position="83"/>
    </location>
</feature>
<keyword evidence="8" id="KW-1185">Reference proteome</keyword>
<proteinExistence type="predicted"/>
<dbReference type="EMBL" id="JAMTCP010000049">
    <property type="protein sequence ID" value="MCP2261798.1"/>
    <property type="molecule type" value="Genomic_DNA"/>
</dbReference>
<feature type="transmembrane region" description="Helical" evidence="6">
    <location>
        <begin position="174"/>
        <end position="194"/>
    </location>
</feature>
<evidence type="ECO:0000256" key="1">
    <source>
        <dbReference type="ARBA" id="ARBA00004141"/>
    </source>
</evidence>
<sequence>MATESADKPPSVLARTGAVARGEHRFRLGVLTGVAALGLDALASVSYGPEQVVFGLADAGAAGVAWTLPVTAAIVGLLALLVLAYRQVITAYPDGGGAYTVSRRNLGQRAGLVAAASLIIDYVLNAAVSVAAGVAALTSAVPALLPWTTELCLLALAVITLVNLRGVAASARAFALPAVVFVVALVGVVVVGLVRGAPLTPLPAPGPAHGTAGVGLLLIVAAFANGCSALTGVEAIANATPAFRSPAPRRAARAEAVLGLLLGGLLLGLAALVERFDVRPVEGRTLLSLLVEGSFGTGIGYLVVQLATVTLLALAANTSFGGLPVLAARLSRDHFLPHAFGLRADRLVHRAGVLVLAALSAVLLVATGGRLDLLVPMFAIGVFVGFALCQTGMTRHWLRTRGPGWRWRLALNATGAALTAACAVVVTAVKFTAGAWLVAVVLPLLVLLLTRVNRAYQAIGRALGLGAPPERPRRDESVVVVPVTGLSVLTSRCLSTAMSLGERVVAVHVVTGDVGPGAAELQREWEAWHPDVPLTLVERGPGGVGPTIARWVAARQERHVLVLVGEVRPRRWWHRALHNGQGAAIARAVGRLGVAVCRLQHPLHLPPAPPRSAPPRAALTGSPVHPDVHPDDDEIVARRSG</sequence>
<dbReference type="PANTHER" id="PTHR47704:SF1">
    <property type="entry name" value="POTASSIUM TRANSPORTER KIMA"/>
    <property type="match status" value="1"/>
</dbReference>
<evidence type="ECO:0000256" key="3">
    <source>
        <dbReference type="ARBA" id="ARBA00022989"/>
    </source>
</evidence>
<evidence type="ECO:0000313" key="8">
    <source>
        <dbReference type="Proteomes" id="UP001205311"/>
    </source>
</evidence>
<feature type="transmembrane region" description="Helical" evidence="6">
    <location>
        <begin position="409"/>
        <end position="429"/>
    </location>
</feature>
<feature type="transmembrane region" description="Helical" evidence="6">
    <location>
        <begin position="299"/>
        <end position="326"/>
    </location>
</feature>
<feature type="transmembrane region" description="Helical" evidence="6">
    <location>
        <begin position="435"/>
        <end position="452"/>
    </location>
</feature>